<evidence type="ECO:0000256" key="2">
    <source>
        <dbReference type="ARBA" id="ARBA00023043"/>
    </source>
</evidence>
<protein>
    <submittedName>
        <fullName evidence="5">Ankyrin</fullName>
    </submittedName>
</protein>
<name>A0A1Y2FCQ5_9FUNG</name>
<dbReference type="SUPFAM" id="SSF48403">
    <property type="entry name" value="Ankyrin repeat"/>
    <property type="match status" value="3"/>
</dbReference>
<keyword evidence="2 3" id="KW-0040">ANK repeat</keyword>
<dbReference type="PANTHER" id="PTHR24126:SF14">
    <property type="entry name" value="ANK_REP_REGION DOMAIN-CONTAINING PROTEIN"/>
    <property type="match status" value="1"/>
</dbReference>
<evidence type="ECO:0000313" key="5">
    <source>
        <dbReference type="EMBL" id="ORY81691.1"/>
    </source>
</evidence>
<reference evidence="5 6" key="1">
    <citation type="submission" date="2016-08" db="EMBL/GenBank/DDBJ databases">
        <title>A Parts List for Fungal Cellulosomes Revealed by Comparative Genomics.</title>
        <authorList>
            <consortium name="DOE Joint Genome Institute"/>
            <person name="Haitjema C.H."/>
            <person name="Gilmore S.P."/>
            <person name="Henske J.K."/>
            <person name="Solomon K.V."/>
            <person name="De Groot R."/>
            <person name="Kuo A."/>
            <person name="Mondo S.J."/>
            <person name="Salamov A.A."/>
            <person name="Labutti K."/>
            <person name="Zhao Z."/>
            <person name="Chiniquy J."/>
            <person name="Barry K."/>
            <person name="Brewer H.M."/>
            <person name="Purvine S.O."/>
            <person name="Wright A.T."/>
            <person name="Boxma B."/>
            <person name="Van Alen T."/>
            <person name="Hackstein J.H."/>
            <person name="Baker S.E."/>
            <person name="Grigoriev I.V."/>
            <person name="O'Malley M.A."/>
        </authorList>
    </citation>
    <scope>NUCLEOTIDE SEQUENCE [LARGE SCALE GENOMIC DNA]</scope>
    <source>
        <strain evidence="5 6">G1</strain>
    </source>
</reference>
<proteinExistence type="predicted"/>
<evidence type="ECO:0000256" key="4">
    <source>
        <dbReference type="SAM" id="MobiDB-lite"/>
    </source>
</evidence>
<dbReference type="STRING" id="1754190.A0A1Y2FCQ5"/>
<keyword evidence="1" id="KW-0677">Repeat</keyword>
<dbReference type="EMBL" id="MCOG01000010">
    <property type="protein sequence ID" value="ORY81691.1"/>
    <property type="molecule type" value="Genomic_DNA"/>
</dbReference>
<gene>
    <name evidence="5" type="ORF">LY90DRAFT_664227</name>
</gene>
<dbReference type="Pfam" id="PF12796">
    <property type="entry name" value="Ank_2"/>
    <property type="match status" value="2"/>
</dbReference>
<evidence type="ECO:0000313" key="6">
    <source>
        <dbReference type="Proteomes" id="UP000193920"/>
    </source>
</evidence>
<sequence length="2025" mass="236881">MDNNKESIKDDIQQIGFEPKKIKNDMDKNKTIYISKNDNNINYSTSYYDKEGYNKPGPLSNAESRKTNNIDNNEKLTINYNKRNRDVSSINKRHSTMFLDNSFNINDFTSYYNKEDNSTLESSKNNEGNNELKNNSNIEDYEINNIDNNEKLTINYNKRNRDVSSINKRQSTMFLDNSFNINDFTSYYNKEDNSTLESSKNNKGKNELNIKSSNENYEINIIVSNEILSDENKTKNNDKRKEIVSFMNKRNSTLFMDNPEVDYILTINNTDFTSSYNKKDNNTSDSFVNNESNNELKTDSNTNNYINNNIDNNENSKNLSPKYHSKRKEILPYMNNINCEVINDKPRDVTNRFKSYYIKDSNNMINSPNEIYNKSSHLSTIENNRNSRYSTINSPNSAFLSELNEAISSHALLKKEDDVQNNFKFQINPIQKTEKENCSNNDLFNDDDLQNTLKDVFEKPENIEFLQSPSIMEEQNSIQQLSKSLNCTFQILSTIRLAKFIKYSYEKIEEIISHCKLKEVNNVSEIVNDPIYHSMYKIFLEKEKVDELEEFIPKMKEICYNRYGWFGGIYENFHENINKRYKNNLTLLHNEASNTIKNDYIEVIVSLIKMGSNLTLIDDNGQTPLDIINEENLDKIYKNLEKALKSYKVDSSVGLRICRGLVEIGIRKNKRDYLKTYFDGLLKYLKRTSRNENEIYYIFDQHIWHDENKILRKERQEYFNKLFNENRKKIESNIDRQKANDENIIIEKFLFEDSNQKFNILKENIRILIKIALSNHNLKSLNEIIFDDYIRFIKEYPYQINMELENKSTMLETLIEQNNIPLIELLVKNGVDLDEYMSNGKLPLEQALENKNKELVIKLIELKAFLDAPTKSGKKISEIILETGDPNLIYYLNKDKYENNSTIVDEEENNENNNSSQNSVSSLETKNNIIKDLQYELTSNIKDINHLKLPILTLTINQTNNEMIKFINSDAKKANTTPKTDLIKYINLSWQYINEGDFDNSIKIVEKCNEVLEWQYDRGINLLSKMILMLKNNEDLEKVEDMIEKNKFIINNEKYVINQWNHSTPLHYIIGKIKQTDDALIILEKIISKIDNYAIMDIIDDNNLTALDFAIAINKMDAVKLLYRRNMNLKKNKFTNRENIVHLQYSLLNDNINSKYLKKIIEEIVDLRQDENERNITFCDIINDNSISKKQNLLHIAIALEKWDIVEYLLNQNEIDLCIKDSKGRSALIYAIISQYEYEKIKNMIEKNEKILRLSDNLGASPLHYAVLIGNINIINLLLHSNKDLINEKDINQKTPFHYAAQYEALNVIEILMSYNIKSINDDTDDNGLRPVDYLLLKKLEDKPNKEGNTISNTIQQLISKIDESENYRECRRNILHTACQNIYNPEKAIDIVLNALSARESRDSSSKGIIKNLVTSPLKTFEGPTPIELALENNVNKEYIKKLVYQGEIENNQKLKDKLLEKIYKCNREDVVQELKWGTYYDDKFNTFSLDLLLKIKQNKKNIKNLMEIFDIPVDDEDSNNKYQLYELIIIKDNFFLFAKLAEDIQIEKNINNIKYKVIYYSAKNILKGLLKQGIEFNDKLLWKTATKEIRKLILDYYIENNILEEETKKAAKQSNISMVKMVLDLDIENKAIISGLLLKAIETNDLYLAKAVIDKKGKDIFNENDENLNIINSILNKYYKNEEIITYLIMRGAKLQKLNYMNSSKIVSINQIIDKATSLSKLINSDINSFKKEIKSISSKEINEPDKLGNTIIFYVIRCNDFEKVKMILRKNEVKIDIRNKYGETPLYIAIRYASKKIVQLIIEKSNIYKHEVRSKSMLHYALKRKGTNEEWEKDEKDSIAYILMEKGVLDLTPSTINKLICDSHYRDLKLTQLMYHIMKGNKKEVDELLNNVNIDLEVQDNEKMTAYGYALSKRYNDIAKKIEEKAEHLGKKLPHKAKNFKNIFGIYNKKKVAAVLAGTLFNALGLFARTTDTGAKIFGFIDKEMLKYINKNLNEEEFNENNPKEYSEGLYHSNCRFSKLQE</sequence>
<evidence type="ECO:0000256" key="3">
    <source>
        <dbReference type="PROSITE-ProRule" id="PRU00023"/>
    </source>
</evidence>
<organism evidence="5 6">
    <name type="scientific">Neocallimastix californiae</name>
    <dbReference type="NCBI Taxonomy" id="1754190"/>
    <lineage>
        <taxon>Eukaryota</taxon>
        <taxon>Fungi</taxon>
        <taxon>Fungi incertae sedis</taxon>
        <taxon>Chytridiomycota</taxon>
        <taxon>Chytridiomycota incertae sedis</taxon>
        <taxon>Neocallimastigomycetes</taxon>
        <taxon>Neocallimastigales</taxon>
        <taxon>Neocallimastigaceae</taxon>
        <taxon>Neocallimastix</taxon>
    </lineage>
</organism>
<evidence type="ECO:0000256" key="1">
    <source>
        <dbReference type="ARBA" id="ARBA00022737"/>
    </source>
</evidence>
<dbReference type="SMART" id="SM00248">
    <property type="entry name" value="ANK"/>
    <property type="match status" value="17"/>
</dbReference>
<feature type="region of interest" description="Disordered" evidence="4">
    <location>
        <begin position="51"/>
        <end position="76"/>
    </location>
</feature>
<dbReference type="PROSITE" id="PS50088">
    <property type="entry name" value="ANK_REPEAT"/>
    <property type="match status" value="1"/>
</dbReference>
<comment type="caution">
    <text evidence="5">The sequence shown here is derived from an EMBL/GenBank/DDBJ whole genome shotgun (WGS) entry which is preliminary data.</text>
</comment>
<dbReference type="PANTHER" id="PTHR24126">
    <property type="entry name" value="ANKYRIN REPEAT, PH AND SEC7 DOMAIN CONTAINING PROTEIN SECG-RELATED"/>
    <property type="match status" value="1"/>
</dbReference>
<feature type="compositionally biased region" description="Basic and acidic residues" evidence="4">
    <location>
        <begin position="63"/>
        <end position="74"/>
    </location>
</feature>
<dbReference type="OrthoDB" id="10644598at2759"/>
<feature type="region of interest" description="Disordered" evidence="4">
    <location>
        <begin position="115"/>
        <end position="135"/>
    </location>
</feature>
<feature type="compositionally biased region" description="Polar residues" evidence="4">
    <location>
        <begin position="283"/>
        <end position="295"/>
    </location>
</feature>
<dbReference type="Proteomes" id="UP000193920">
    <property type="component" value="Unassembled WGS sequence"/>
</dbReference>
<dbReference type="InterPro" id="IPR036770">
    <property type="entry name" value="Ankyrin_rpt-contain_sf"/>
</dbReference>
<feature type="repeat" description="ANK" evidence="3">
    <location>
        <begin position="1258"/>
        <end position="1290"/>
    </location>
</feature>
<accession>A0A1Y2FCQ5</accession>
<dbReference type="PROSITE" id="PS50297">
    <property type="entry name" value="ANK_REP_REGION"/>
    <property type="match status" value="1"/>
</dbReference>
<feature type="compositionally biased region" description="Low complexity" evidence="4">
    <location>
        <begin position="299"/>
        <end position="318"/>
    </location>
</feature>
<keyword evidence="6" id="KW-1185">Reference proteome</keyword>
<feature type="compositionally biased region" description="Low complexity" evidence="4">
    <location>
        <begin position="120"/>
        <end position="135"/>
    </location>
</feature>
<dbReference type="Gene3D" id="1.25.40.20">
    <property type="entry name" value="Ankyrin repeat-containing domain"/>
    <property type="match status" value="5"/>
</dbReference>
<dbReference type="InterPro" id="IPR002110">
    <property type="entry name" value="Ankyrin_rpt"/>
</dbReference>
<feature type="region of interest" description="Disordered" evidence="4">
    <location>
        <begin position="274"/>
        <end position="321"/>
    </location>
</feature>